<sequence length="124" mass="13405">LNNIDLTLTVSILTFGVFSTTIIELIYLNIDSINSPVQPSDSPTFTDTPPPTSSPFLPDSPARSSGNIVHNSTLDHLPGDVTYSFQEGDYSFVDESAISPNSKAKPKVKTKKNKSIIIPNKPLS</sequence>
<protein>
    <submittedName>
        <fullName evidence="1">3584_t:CDS:1</fullName>
    </submittedName>
</protein>
<reference evidence="1" key="1">
    <citation type="submission" date="2021-06" db="EMBL/GenBank/DDBJ databases">
        <authorList>
            <person name="Kallberg Y."/>
            <person name="Tangrot J."/>
            <person name="Rosling A."/>
        </authorList>
    </citation>
    <scope>NUCLEOTIDE SEQUENCE</scope>
    <source>
        <strain evidence="1">AU212A</strain>
    </source>
</reference>
<feature type="non-terminal residue" evidence="1">
    <location>
        <position position="1"/>
    </location>
</feature>
<gene>
    <name evidence="1" type="ORF">SCALOS_LOCUS7940</name>
</gene>
<dbReference type="EMBL" id="CAJVPM010019484">
    <property type="protein sequence ID" value="CAG8630152.1"/>
    <property type="molecule type" value="Genomic_DNA"/>
</dbReference>
<dbReference type="Proteomes" id="UP000789860">
    <property type="component" value="Unassembled WGS sequence"/>
</dbReference>
<name>A0ACA9N375_9GLOM</name>
<proteinExistence type="predicted"/>
<accession>A0ACA9N375</accession>
<organism evidence="1 2">
    <name type="scientific">Scutellospora calospora</name>
    <dbReference type="NCBI Taxonomy" id="85575"/>
    <lineage>
        <taxon>Eukaryota</taxon>
        <taxon>Fungi</taxon>
        <taxon>Fungi incertae sedis</taxon>
        <taxon>Mucoromycota</taxon>
        <taxon>Glomeromycotina</taxon>
        <taxon>Glomeromycetes</taxon>
        <taxon>Diversisporales</taxon>
        <taxon>Gigasporaceae</taxon>
        <taxon>Scutellospora</taxon>
    </lineage>
</organism>
<evidence type="ECO:0000313" key="1">
    <source>
        <dbReference type="EMBL" id="CAG8630152.1"/>
    </source>
</evidence>
<keyword evidence="2" id="KW-1185">Reference proteome</keyword>
<comment type="caution">
    <text evidence="1">The sequence shown here is derived from an EMBL/GenBank/DDBJ whole genome shotgun (WGS) entry which is preliminary data.</text>
</comment>
<feature type="non-terminal residue" evidence="1">
    <location>
        <position position="124"/>
    </location>
</feature>
<evidence type="ECO:0000313" key="2">
    <source>
        <dbReference type="Proteomes" id="UP000789860"/>
    </source>
</evidence>